<dbReference type="Proteomes" id="UP000037446">
    <property type="component" value="Unassembled WGS sequence"/>
</dbReference>
<dbReference type="AlphaFoldDB" id="A0A0L1KFF0"/>
<gene>
    <name evidence="1" type="ORF">J121_354</name>
</gene>
<comment type="caution">
    <text evidence="1">The sequence shown here is derived from an EMBL/GenBank/DDBJ whole genome shotgun (WGS) entry which is preliminary data.</text>
</comment>
<organism evidence="1 2">
    <name type="scientific">Qipengyuania citrea LAMA 915</name>
    <dbReference type="NCBI Taxonomy" id="1306953"/>
    <lineage>
        <taxon>Bacteria</taxon>
        <taxon>Pseudomonadati</taxon>
        <taxon>Pseudomonadota</taxon>
        <taxon>Alphaproteobacteria</taxon>
        <taxon>Sphingomonadales</taxon>
        <taxon>Erythrobacteraceae</taxon>
        <taxon>Qipengyuania</taxon>
    </lineage>
</organism>
<evidence type="ECO:0000313" key="1">
    <source>
        <dbReference type="EMBL" id="KNH02572.1"/>
    </source>
</evidence>
<proteinExistence type="predicted"/>
<protein>
    <submittedName>
        <fullName evidence="1">Uncharacterized protein</fullName>
    </submittedName>
</protein>
<dbReference type="EMBL" id="JYNE01000022">
    <property type="protein sequence ID" value="KNH02572.1"/>
    <property type="molecule type" value="Genomic_DNA"/>
</dbReference>
<accession>A0A0L1KFF0</accession>
<reference evidence="1" key="1">
    <citation type="submission" date="2015-02" db="EMBL/GenBank/DDBJ databases">
        <authorList>
            <person name="Chooi Y.-H."/>
        </authorList>
    </citation>
    <scope>NUCLEOTIDE SEQUENCE [LARGE SCALE GENOMIC DNA]</scope>
    <source>
        <strain evidence="1">LAMA 915</strain>
    </source>
</reference>
<evidence type="ECO:0000313" key="2">
    <source>
        <dbReference type="Proteomes" id="UP000037446"/>
    </source>
</evidence>
<name>A0A0L1KFF0_9SPHN</name>
<dbReference type="STRING" id="1306953.J121_354"/>
<sequence length="41" mass="4273">MVAAARLHALSRGSGVLGRGLVRGQSRPLAWLSSACLRRAA</sequence>